<keyword evidence="3" id="KW-0560">Oxidoreductase</keyword>
<accession>A0A1Q8RWV8</accession>
<dbReference type="InterPro" id="IPR002347">
    <property type="entry name" value="SDR_fam"/>
</dbReference>
<keyword evidence="5" id="KW-1185">Reference proteome</keyword>
<name>A0A1Q8RWV8_9PEZI</name>
<evidence type="ECO:0000313" key="4">
    <source>
        <dbReference type="EMBL" id="OLN89341.1"/>
    </source>
</evidence>
<protein>
    <submittedName>
        <fullName evidence="4">Norsolorinic acid ketoreductase 4</fullName>
    </submittedName>
</protein>
<sequence>MSTTNVFITGANRGVGYAFVQAYLARPNHIVIGSVRDIAAARSNGLENLPAAPGSELVLVKIESASFTDPAKAVAELESRGISKLDIVIANAGIAGEVAPAAEGDAEDFAKTLAVNAVAPMVLFAATKPLLDRAANPKWVPISSAVASLGNHNTMFTNMGGHPMGYGYGASKAALNHLSLNIHSENPRLTVVVVAPG</sequence>
<organism evidence="4 5">
    <name type="scientific">Colletotrichum chlorophyti</name>
    <dbReference type="NCBI Taxonomy" id="708187"/>
    <lineage>
        <taxon>Eukaryota</taxon>
        <taxon>Fungi</taxon>
        <taxon>Dikarya</taxon>
        <taxon>Ascomycota</taxon>
        <taxon>Pezizomycotina</taxon>
        <taxon>Sordariomycetes</taxon>
        <taxon>Hypocreomycetidae</taxon>
        <taxon>Glomerellales</taxon>
        <taxon>Glomerellaceae</taxon>
        <taxon>Colletotrichum</taxon>
    </lineage>
</organism>
<dbReference type="InterPro" id="IPR036291">
    <property type="entry name" value="NAD(P)-bd_dom_sf"/>
</dbReference>
<dbReference type="EMBL" id="MPGH01000077">
    <property type="protein sequence ID" value="OLN89341.1"/>
    <property type="molecule type" value="Genomic_DNA"/>
</dbReference>
<dbReference type="PRINTS" id="PR00081">
    <property type="entry name" value="GDHRDH"/>
</dbReference>
<evidence type="ECO:0000313" key="5">
    <source>
        <dbReference type="Proteomes" id="UP000186583"/>
    </source>
</evidence>
<proteinExistence type="inferred from homology"/>
<evidence type="ECO:0000256" key="2">
    <source>
        <dbReference type="ARBA" id="ARBA00022857"/>
    </source>
</evidence>
<comment type="similarity">
    <text evidence="1">Belongs to the short-chain dehydrogenases/reductases (SDR) family.</text>
</comment>
<dbReference type="AlphaFoldDB" id="A0A1Q8RWV8"/>
<dbReference type="OrthoDB" id="9876299at2759"/>
<evidence type="ECO:0000256" key="3">
    <source>
        <dbReference type="ARBA" id="ARBA00023002"/>
    </source>
</evidence>
<dbReference type="PANTHER" id="PTHR43544:SF7">
    <property type="entry name" value="NADB-LER2"/>
    <property type="match status" value="1"/>
</dbReference>
<evidence type="ECO:0000256" key="1">
    <source>
        <dbReference type="ARBA" id="ARBA00006484"/>
    </source>
</evidence>
<keyword evidence="2" id="KW-0521">NADP</keyword>
<dbReference type="PANTHER" id="PTHR43544">
    <property type="entry name" value="SHORT-CHAIN DEHYDROGENASE/REDUCTASE"/>
    <property type="match status" value="1"/>
</dbReference>
<dbReference type="Gene3D" id="3.40.50.720">
    <property type="entry name" value="NAD(P)-binding Rossmann-like Domain"/>
    <property type="match status" value="1"/>
</dbReference>
<reference evidence="4 5" key="1">
    <citation type="submission" date="2016-11" db="EMBL/GenBank/DDBJ databases">
        <title>Draft Genome Assembly of Colletotrichum chlorophyti a pathogen of herbaceous plants.</title>
        <authorList>
            <person name="Gan P."/>
            <person name="Narusaka M."/>
            <person name="Tsushima A."/>
            <person name="Narusaka Y."/>
            <person name="Takano Y."/>
            <person name="Shirasu K."/>
        </authorList>
    </citation>
    <scope>NUCLEOTIDE SEQUENCE [LARGE SCALE GENOMIC DNA]</scope>
    <source>
        <strain evidence="4 5">NTL11</strain>
    </source>
</reference>
<dbReference type="GO" id="GO:0016491">
    <property type="term" value="F:oxidoreductase activity"/>
    <property type="evidence" value="ECO:0007669"/>
    <property type="project" value="UniProtKB-KW"/>
</dbReference>
<dbReference type="GO" id="GO:0005737">
    <property type="term" value="C:cytoplasm"/>
    <property type="evidence" value="ECO:0007669"/>
    <property type="project" value="TreeGrafter"/>
</dbReference>
<dbReference type="InterPro" id="IPR051468">
    <property type="entry name" value="Fungal_SecMetab_SDRs"/>
</dbReference>
<dbReference type="Pfam" id="PF00106">
    <property type="entry name" value="adh_short"/>
    <property type="match status" value="1"/>
</dbReference>
<dbReference type="SUPFAM" id="SSF51735">
    <property type="entry name" value="NAD(P)-binding Rossmann-fold domains"/>
    <property type="match status" value="1"/>
</dbReference>
<dbReference type="Proteomes" id="UP000186583">
    <property type="component" value="Unassembled WGS sequence"/>
</dbReference>
<gene>
    <name evidence="4" type="ORF">CCHL11_08976</name>
</gene>
<comment type="caution">
    <text evidence="4">The sequence shown here is derived from an EMBL/GenBank/DDBJ whole genome shotgun (WGS) entry which is preliminary data.</text>
</comment>